<name>A0A1Q1PWF1_9CAUD</name>
<dbReference type="EMBL" id="KY398841">
    <property type="protein sequence ID" value="AQN32419.1"/>
    <property type="molecule type" value="Genomic_DNA"/>
</dbReference>
<evidence type="ECO:0000313" key="1">
    <source>
        <dbReference type="EMBL" id="AQN32419.1"/>
    </source>
</evidence>
<gene>
    <name evidence="1" type="ORF">Ec3a_53</name>
</gene>
<reference evidence="1 2" key="1">
    <citation type="submission" date="2016-12" db="EMBL/GenBank/DDBJ databases">
        <title>Clearing Escherichia coli biofilms with honey-phage combinations.</title>
        <authorList>
            <person name="Oliveira A."/>
            <person name="Ribeiro H."/>
            <person name="Melo L.D.R."/>
            <person name="Henriques A."/>
            <person name="Sillankorva S."/>
        </authorList>
    </citation>
    <scope>NUCLEOTIDE SEQUENCE [LARGE SCALE GENOMIC DNA]</scope>
</reference>
<dbReference type="Proteomes" id="UP000224800">
    <property type="component" value="Segment"/>
</dbReference>
<proteinExistence type="predicted"/>
<sequence>MKIVDKEMFEIAQTYANDAVKTGSEWSWMCAKEYLKMACGL</sequence>
<accession>A0A1Q1PWF1</accession>
<keyword evidence="2" id="KW-1185">Reference proteome</keyword>
<evidence type="ECO:0000313" key="2">
    <source>
        <dbReference type="Proteomes" id="UP000224800"/>
    </source>
</evidence>
<organism evidence="1 2">
    <name type="scientific">Escherichia phage vB_EcoS_CEB_EC3a</name>
    <dbReference type="NCBI Taxonomy" id="1933774"/>
    <lineage>
        <taxon>Viruses</taxon>
        <taxon>Duplodnaviria</taxon>
        <taxon>Heunggongvirae</taxon>
        <taxon>Uroviricota</taxon>
        <taxon>Caudoviricetes</taxon>
        <taxon>Drexlerviridae</taxon>
        <taxon>Braunvirinae</taxon>
        <taxon>Loudonvirus</taxon>
        <taxon>Loudonvirus EC3a</taxon>
        <taxon>Guelphvirus EC3a</taxon>
    </lineage>
</organism>
<protein>
    <submittedName>
        <fullName evidence="1">Uncharacterized protein</fullName>
    </submittedName>
</protein>